<evidence type="ECO:0000313" key="6">
    <source>
        <dbReference type="Proteomes" id="UP000030588"/>
    </source>
</evidence>
<dbReference type="InterPro" id="IPR036390">
    <property type="entry name" value="WH_DNA-bd_sf"/>
</dbReference>
<dbReference type="Pfam" id="PF07729">
    <property type="entry name" value="FCD"/>
    <property type="match status" value="1"/>
</dbReference>
<proteinExistence type="predicted"/>
<evidence type="ECO:0000256" key="2">
    <source>
        <dbReference type="ARBA" id="ARBA00023125"/>
    </source>
</evidence>
<evidence type="ECO:0000256" key="3">
    <source>
        <dbReference type="ARBA" id="ARBA00023163"/>
    </source>
</evidence>
<dbReference type="Proteomes" id="UP000030588">
    <property type="component" value="Unassembled WGS sequence"/>
</dbReference>
<dbReference type="GO" id="GO:0003677">
    <property type="term" value="F:DNA binding"/>
    <property type="evidence" value="ECO:0007669"/>
    <property type="project" value="UniProtKB-KW"/>
</dbReference>
<dbReference type="GO" id="GO:0003700">
    <property type="term" value="F:DNA-binding transcription factor activity"/>
    <property type="evidence" value="ECO:0007669"/>
    <property type="project" value="InterPro"/>
</dbReference>
<dbReference type="Gene3D" id="1.10.10.10">
    <property type="entry name" value="Winged helix-like DNA-binding domain superfamily/Winged helix DNA-binding domain"/>
    <property type="match status" value="1"/>
</dbReference>
<dbReference type="Gene3D" id="1.20.120.530">
    <property type="entry name" value="GntR ligand-binding domain-like"/>
    <property type="match status" value="1"/>
</dbReference>
<dbReference type="InterPro" id="IPR011711">
    <property type="entry name" value="GntR_C"/>
</dbReference>
<dbReference type="SMART" id="SM00895">
    <property type="entry name" value="FCD"/>
    <property type="match status" value="1"/>
</dbReference>
<sequence length="213" mass="24819">MSTQMEVAYQFIKQRILDGTYQPSQKLIESDLSNLINASRNTIKKALLKLQQENLVCIETNKGATVKSFTLDEIVQFLEIREVLEGLIAKTAAPYISEDKLSLMENILEEMKGHLENHRFDEYSNCNLSFHNIIYEASSNTQAVSMVQMIKTQLRRFQLKTILVPGRHEESFKEHQKILNAFKLRDEKWVEDAVKYHISQVRRTIAENYSFLM</sequence>
<name>A0A0A6XVX0_9BACI</name>
<dbReference type="InterPro" id="IPR000524">
    <property type="entry name" value="Tscrpt_reg_HTH_GntR"/>
</dbReference>
<dbReference type="AlphaFoldDB" id="A0A0A6XVX0"/>
<gene>
    <name evidence="5" type="ORF">NG54_16560</name>
</gene>
<keyword evidence="1" id="KW-0805">Transcription regulation</keyword>
<dbReference type="PANTHER" id="PTHR43537">
    <property type="entry name" value="TRANSCRIPTIONAL REGULATOR, GNTR FAMILY"/>
    <property type="match status" value="1"/>
</dbReference>
<keyword evidence="3" id="KW-0804">Transcription</keyword>
<dbReference type="SUPFAM" id="SSF48008">
    <property type="entry name" value="GntR ligand-binding domain-like"/>
    <property type="match status" value="1"/>
</dbReference>
<dbReference type="STRING" id="363870.NG54_16560"/>
<reference evidence="5 6" key="1">
    <citation type="submission" date="2014-10" db="EMBL/GenBank/DDBJ databases">
        <title>Draft genome of phytase producing Bacillus ginsengihumi strain M2.11.</title>
        <authorList>
            <person name="Toymentseva A."/>
            <person name="Boulygina E.A."/>
            <person name="Kazakov S.V."/>
            <person name="Kayumov I."/>
            <person name="Suleimanova A.D."/>
            <person name="Mardanova A.M."/>
            <person name="Maria S.N."/>
            <person name="Sergey M.Y."/>
            <person name="Sharipova M.R."/>
        </authorList>
    </citation>
    <scope>NUCLEOTIDE SEQUENCE [LARGE SCALE GENOMIC DNA]</scope>
    <source>
        <strain evidence="5 6">M2.11</strain>
    </source>
</reference>
<comment type="caution">
    <text evidence="5">The sequence shown here is derived from an EMBL/GenBank/DDBJ whole genome shotgun (WGS) entry which is preliminary data.</text>
</comment>
<evidence type="ECO:0000256" key="1">
    <source>
        <dbReference type="ARBA" id="ARBA00023015"/>
    </source>
</evidence>
<feature type="domain" description="HTH gntR-type" evidence="4">
    <location>
        <begin position="2"/>
        <end position="69"/>
    </location>
</feature>
<dbReference type="InterPro" id="IPR036388">
    <property type="entry name" value="WH-like_DNA-bd_sf"/>
</dbReference>
<evidence type="ECO:0000313" key="5">
    <source>
        <dbReference type="EMBL" id="KHD84277.1"/>
    </source>
</evidence>
<dbReference type="PANTHER" id="PTHR43537:SF5">
    <property type="entry name" value="UXU OPERON TRANSCRIPTIONAL REGULATOR"/>
    <property type="match status" value="1"/>
</dbReference>
<dbReference type="OrthoDB" id="114741at2"/>
<dbReference type="InterPro" id="IPR008920">
    <property type="entry name" value="TF_FadR/GntR_C"/>
</dbReference>
<dbReference type="SUPFAM" id="SSF46785">
    <property type="entry name" value="Winged helix' DNA-binding domain"/>
    <property type="match status" value="1"/>
</dbReference>
<dbReference type="EMBL" id="JRUN01000075">
    <property type="protein sequence ID" value="KHD84277.1"/>
    <property type="molecule type" value="Genomic_DNA"/>
</dbReference>
<dbReference type="PROSITE" id="PS50949">
    <property type="entry name" value="HTH_GNTR"/>
    <property type="match status" value="1"/>
</dbReference>
<accession>A0A0A6XVX0</accession>
<keyword evidence="2" id="KW-0238">DNA-binding</keyword>
<evidence type="ECO:0000259" key="4">
    <source>
        <dbReference type="PROSITE" id="PS50949"/>
    </source>
</evidence>
<dbReference type="SMART" id="SM00345">
    <property type="entry name" value="HTH_GNTR"/>
    <property type="match status" value="1"/>
</dbReference>
<dbReference type="RefSeq" id="WP_035356015.1">
    <property type="nucleotide sequence ID" value="NZ_JBCNCG010000119.1"/>
</dbReference>
<dbReference type="Pfam" id="PF00392">
    <property type="entry name" value="GntR"/>
    <property type="match status" value="1"/>
</dbReference>
<organism evidence="5 6">
    <name type="scientific">Heyndrickxia ginsengihumi</name>
    <dbReference type="NCBI Taxonomy" id="363870"/>
    <lineage>
        <taxon>Bacteria</taxon>
        <taxon>Bacillati</taxon>
        <taxon>Bacillota</taxon>
        <taxon>Bacilli</taxon>
        <taxon>Bacillales</taxon>
        <taxon>Bacillaceae</taxon>
        <taxon>Heyndrickxia</taxon>
    </lineage>
</organism>
<protein>
    <submittedName>
        <fullName evidence="5">Transcriptional regulator</fullName>
    </submittedName>
</protein>